<evidence type="ECO:0000313" key="3">
    <source>
        <dbReference type="Proteomes" id="UP000184076"/>
    </source>
</evidence>
<organism evidence="2 3">
    <name type="scientific">Desulfacinum infernum DSM 9756</name>
    <dbReference type="NCBI Taxonomy" id="1121391"/>
    <lineage>
        <taxon>Bacteria</taxon>
        <taxon>Pseudomonadati</taxon>
        <taxon>Thermodesulfobacteriota</taxon>
        <taxon>Syntrophobacteria</taxon>
        <taxon>Syntrophobacterales</taxon>
        <taxon>Syntrophobacteraceae</taxon>
        <taxon>Desulfacinum</taxon>
    </lineage>
</organism>
<feature type="domain" description="Cyclic nucleotide-binding" evidence="1">
    <location>
        <begin position="8"/>
        <end position="109"/>
    </location>
</feature>
<dbReference type="SMART" id="SM00100">
    <property type="entry name" value="cNMP"/>
    <property type="match status" value="1"/>
</dbReference>
<dbReference type="GO" id="GO:0005829">
    <property type="term" value="C:cytosol"/>
    <property type="evidence" value="ECO:0007669"/>
    <property type="project" value="TreeGrafter"/>
</dbReference>
<dbReference type="InterPro" id="IPR000595">
    <property type="entry name" value="cNMP-bd_dom"/>
</dbReference>
<dbReference type="PROSITE" id="PS50042">
    <property type="entry name" value="CNMP_BINDING_3"/>
    <property type="match status" value="1"/>
</dbReference>
<evidence type="ECO:0000259" key="1">
    <source>
        <dbReference type="PROSITE" id="PS50042"/>
    </source>
</evidence>
<keyword evidence="3" id="KW-1185">Reference proteome</keyword>
<reference evidence="3" key="1">
    <citation type="submission" date="2016-11" db="EMBL/GenBank/DDBJ databases">
        <authorList>
            <person name="Varghese N."/>
            <person name="Submissions S."/>
        </authorList>
    </citation>
    <scope>NUCLEOTIDE SEQUENCE [LARGE SCALE GENOMIC DNA]</scope>
    <source>
        <strain evidence="3">DSM 9756</strain>
    </source>
</reference>
<dbReference type="EMBL" id="FQVB01000016">
    <property type="protein sequence ID" value="SHF37490.1"/>
    <property type="molecule type" value="Genomic_DNA"/>
</dbReference>
<dbReference type="AlphaFoldDB" id="A0A1M5B4X9"/>
<name>A0A1M5B4X9_9BACT</name>
<gene>
    <name evidence="2" type="ORF">SAMN02745206_01852</name>
</gene>
<accession>A0A1M5B4X9</accession>
<sequence>MIVQEVDLFRRIPSHVIDEIASLAEEMQPAAGTVLFREGDFAEKLYVLVGGRVDLTVGAERTITFPVEREQSVFGWSALVEPRRYTATATCAGDTTVLCIDGDRLMRVFAKHPQEGLIVMQRLAGLIAQRLQASYRALTGR</sequence>
<evidence type="ECO:0000313" key="2">
    <source>
        <dbReference type="EMBL" id="SHF37490.1"/>
    </source>
</evidence>
<dbReference type="Pfam" id="PF00027">
    <property type="entry name" value="cNMP_binding"/>
    <property type="match status" value="1"/>
</dbReference>
<dbReference type="PANTHER" id="PTHR24567">
    <property type="entry name" value="CRP FAMILY TRANSCRIPTIONAL REGULATORY PROTEIN"/>
    <property type="match status" value="1"/>
</dbReference>
<dbReference type="SUPFAM" id="SSF51206">
    <property type="entry name" value="cAMP-binding domain-like"/>
    <property type="match status" value="1"/>
</dbReference>
<proteinExistence type="predicted"/>
<dbReference type="InterPro" id="IPR018490">
    <property type="entry name" value="cNMP-bd_dom_sf"/>
</dbReference>
<dbReference type="PANTHER" id="PTHR24567:SF26">
    <property type="entry name" value="REGULATORY PROTEIN YEIL"/>
    <property type="match status" value="1"/>
</dbReference>
<dbReference type="RefSeq" id="WP_073038703.1">
    <property type="nucleotide sequence ID" value="NZ_FQVB01000016.1"/>
</dbReference>
<dbReference type="STRING" id="1121391.SAMN02745206_01852"/>
<dbReference type="Proteomes" id="UP000184076">
    <property type="component" value="Unassembled WGS sequence"/>
</dbReference>
<dbReference type="CDD" id="cd00038">
    <property type="entry name" value="CAP_ED"/>
    <property type="match status" value="1"/>
</dbReference>
<dbReference type="GO" id="GO:0003700">
    <property type="term" value="F:DNA-binding transcription factor activity"/>
    <property type="evidence" value="ECO:0007669"/>
    <property type="project" value="TreeGrafter"/>
</dbReference>
<dbReference type="InterPro" id="IPR050397">
    <property type="entry name" value="Env_Response_Regulators"/>
</dbReference>
<dbReference type="InterPro" id="IPR014710">
    <property type="entry name" value="RmlC-like_jellyroll"/>
</dbReference>
<dbReference type="Gene3D" id="2.60.120.10">
    <property type="entry name" value="Jelly Rolls"/>
    <property type="match status" value="1"/>
</dbReference>
<protein>
    <submittedName>
        <fullName evidence="2">Cyclic nucleotide-binding domain-containing protein</fullName>
    </submittedName>
</protein>